<dbReference type="Gene3D" id="1.10.10.10">
    <property type="entry name" value="Winged helix-like DNA-binding domain superfamily/Winged helix DNA-binding domain"/>
    <property type="match status" value="1"/>
</dbReference>
<proteinExistence type="predicted"/>
<evidence type="ECO:0000313" key="1">
    <source>
        <dbReference type="Proteomes" id="UP000694920"/>
    </source>
</evidence>
<dbReference type="KEGG" id="ccin:107271821"/>
<evidence type="ECO:0000313" key="2">
    <source>
        <dbReference type="RefSeq" id="XP_015603752.1"/>
    </source>
</evidence>
<dbReference type="AlphaFoldDB" id="A0AAJ7FQU5"/>
<sequence>MTGCILSMRLVHITRNILLLESSFQKLYFQLFFIFFFTKREMGRKAELSVETRAVIVALHEEGYSTRKTPSKCDVSQTAVMGALQRKQGEPKILTASVHRKLHLAYEFQPDPINTSAL</sequence>
<reference evidence="2" key="1">
    <citation type="submission" date="2025-08" db="UniProtKB">
        <authorList>
            <consortium name="RefSeq"/>
        </authorList>
    </citation>
    <scope>IDENTIFICATION</scope>
</reference>
<accession>A0AAJ7FQU5</accession>
<dbReference type="GeneID" id="107271821"/>
<dbReference type="RefSeq" id="XP_015603752.1">
    <property type="nucleotide sequence ID" value="XM_015748266.1"/>
</dbReference>
<keyword evidence="1" id="KW-1185">Reference proteome</keyword>
<name>A0AAJ7FQU5_CEPCN</name>
<protein>
    <submittedName>
        <fullName evidence="2">Uncharacterized protein LOC107271821</fullName>
    </submittedName>
</protein>
<organism evidence="1 2">
    <name type="scientific">Cephus cinctus</name>
    <name type="common">Wheat stem sawfly</name>
    <dbReference type="NCBI Taxonomy" id="211228"/>
    <lineage>
        <taxon>Eukaryota</taxon>
        <taxon>Metazoa</taxon>
        <taxon>Ecdysozoa</taxon>
        <taxon>Arthropoda</taxon>
        <taxon>Hexapoda</taxon>
        <taxon>Insecta</taxon>
        <taxon>Pterygota</taxon>
        <taxon>Neoptera</taxon>
        <taxon>Endopterygota</taxon>
        <taxon>Hymenoptera</taxon>
        <taxon>Cephoidea</taxon>
        <taxon>Cephidae</taxon>
        <taxon>Cephus</taxon>
    </lineage>
</organism>
<gene>
    <name evidence="2" type="primary">LOC107271821</name>
</gene>
<dbReference type="InterPro" id="IPR036388">
    <property type="entry name" value="WH-like_DNA-bd_sf"/>
</dbReference>
<dbReference type="Proteomes" id="UP000694920">
    <property type="component" value="Unplaced"/>
</dbReference>